<evidence type="ECO:0000313" key="1">
    <source>
        <dbReference type="EMBL" id="MBB5213104.1"/>
    </source>
</evidence>
<evidence type="ECO:0000313" key="4">
    <source>
        <dbReference type="Proteomes" id="UP000563601"/>
    </source>
</evidence>
<dbReference type="Proteomes" id="UP000563601">
    <property type="component" value="Unassembled WGS sequence"/>
</dbReference>
<dbReference type="EMBL" id="JACHHR010000005">
    <property type="protein sequence ID" value="MBB5213104.1"/>
    <property type="molecule type" value="Genomic_DNA"/>
</dbReference>
<accession>A0A6P1TCF9</accession>
<evidence type="ECO:0000313" key="3">
    <source>
        <dbReference type="Proteomes" id="UP000464675"/>
    </source>
</evidence>
<dbReference type="RefSeq" id="WP_161859753.1">
    <property type="nucleotide sequence ID" value="NZ_CP047491.1"/>
</dbReference>
<keyword evidence="3" id="KW-1185">Reference proteome</keyword>
<gene>
    <name evidence="2" type="ORF">GTQ55_16735</name>
    <name evidence="1" type="ORF">HNQ53_003350</name>
</gene>
<reference evidence="1 4" key="2">
    <citation type="submission" date="2020-08" db="EMBL/GenBank/DDBJ databases">
        <title>Genomic Encyclopedia of Type Strains, Phase IV (KMG-IV): sequencing the most valuable type-strain genomes for metagenomic binning, comparative biology and taxonomic classification.</title>
        <authorList>
            <person name="Goeker M."/>
        </authorList>
    </citation>
    <scope>NUCLEOTIDE SEQUENCE [LARGE SCALE GENOMIC DNA]</scope>
    <source>
        <strain evidence="1 4">DSM 11525</strain>
    </source>
</reference>
<dbReference type="AlphaFoldDB" id="A0A6P1TCF9"/>
<dbReference type="Proteomes" id="UP000464675">
    <property type="component" value="Chromosome"/>
</dbReference>
<organism evidence="1 4">
    <name type="scientific">Microbulbifer hydrolyticus</name>
    <dbReference type="NCBI Taxonomy" id="48074"/>
    <lineage>
        <taxon>Bacteria</taxon>
        <taxon>Pseudomonadati</taxon>
        <taxon>Pseudomonadota</taxon>
        <taxon>Gammaproteobacteria</taxon>
        <taxon>Cellvibrionales</taxon>
        <taxon>Microbulbiferaceae</taxon>
        <taxon>Microbulbifer</taxon>
    </lineage>
</organism>
<reference evidence="2 3" key="1">
    <citation type="submission" date="2020-01" db="EMBL/GenBank/DDBJ databases">
        <title>The possibility of degradation of plastic by Microbulbifer hydrolyticus IRE-31.</title>
        <authorList>
            <person name="Liu L."/>
        </authorList>
    </citation>
    <scope>NUCLEOTIDE SEQUENCE [LARGE SCALE GENOMIC DNA]</scope>
    <source>
        <strain evidence="2 3">IRE-31</strain>
    </source>
</reference>
<protein>
    <submittedName>
        <fullName evidence="1">Uncharacterized protein</fullName>
    </submittedName>
</protein>
<dbReference type="OrthoDB" id="290819at2"/>
<name>A0A6P1TCF9_9GAMM</name>
<dbReference type="EMBL" id="CP047491">
    <property type="protein sequence ID" value="QHQ40458.1"/>
    <property type="molecule type" value="Genomic_DNA"/>
</dbReference>
<proteinExistence type="predicted"/>
<sequence>MEDPQKIWSEYYERILNRKIDESKMAWEQLHQDGVSGNTIFALDFEHFGNDKESIEKQSKQLSENYEVDISGPDEKGYFQLTGTTRPYGVEFEKSDFIAWVEFMCEVSQSYGCVFSTWKLESPKMGKSWSNADFESERYS</sequence>
<evidence type="ECO:0000313" key="2">
    <source>
        <dbReference type="EMBL" id="QHQ40458.1"/>
    </source>
</evidence>